<dbReference type="STRING" id="1184151.AW736_09905"/>
<dbReference type="PROSITE" id="PS50932">
    <property type="entry name" value="HTH_LACI_2"/>
    <property type="match status" value="1"/>
</dbReference>
<dbReference type="GO" id="GO:0003700">
    <property type="term" value="F:DNA-binding transcription factor activity"/>
    <property type="evidence" value="ECO:0007669"/>
    <property type="project" value="TreeGrafter"/>
</dbReference>
<organism evidence="6 7">
    <name type="scientific">Termitidicoccus mucosus</name>
    <dbReference type="NCBI Taxonomy" id="1184151"/>
    <lineage>
        <taxon>Bacteria</taxon>
        <taxon>Pseudomonadati</taxon>
        <taxon>Verrucomicrobiota</taxon>
        <taxon>Opitutia</taxon>
        <taxon>Opitutales</taxon>
        <taxon>Opitutaceae</taxon>
        <taxon>Termitidicoccus</taxon>
    </lineage>
</organism>
<dbReference type="Pfam" id="PF00356">
    <property type="entry name" value="LacI"/>
    <property type="match status" value="1"/>
</dbReference>
<feature type="domain" description="HTH lacI-type" evidence="5">
    <location>
        <begin position="9"/>
        <end position="57"/>
    </location>
</feature>
<dbReference type="Gene3D" id="3.40.50.2300">
    <property type="match status" value="2"/>
</dbReference>
<keyword evidence="7" id="KW-1185">Reference proteome</keyword>
<dbReference type="Proteomes" id="UP000078486">
    <property type="component" value="Unassembled WGS sequence"/>
</dbReference>
<gene>
    <name evidence="6" type="ORF">AW736_09905</name>
</gene>
<accession>A0A178IJN9</accession>
<dbReference type="CDD" id="cd01392">
    <property type="entry name" value="HTH_LacI"/>
    <property type="match status" value="1"/>
</dbReference>
<dbReference type="PANTHER" id="PTHR30146">
    <property type="entry name" value="LACI-RELATED TRANSCRIPTIONAL REPRESSOR"/>
    <property type="match status" value="1"/>
</dbReference>
<dbReference type="GO" id="GO:0000976">
    <property type="term" value="F:transcription cis-regulatory region binding"/>
    <property type="evidence" value="ECO:0007669"/>
    <property type="project" value="TreeGrafter"/>
</dbReference>
<keyword evidence="4" id="KW-0804">Transcription</keyword>
<evidence type="ECO:0000313" key="6">
    <source>
        <dbReference type="EMBL" id="OAM90084.1"/>
    </source>
</evidence>
<evidence type="ECO:0000259" key="5">
    <source>
        <dbReference type="PROSITE" id="PS50932"/>
    </source>
</evidence>
<protein>
    <recommendedName>
        <fullName evidence="5">HTH lacI-type domain-containing protein</fullName>
    </recommendedName>
</protein>
<sequence>MPLNQRALASLARVSQTAVSLALRGDPSIPAATRERIRRLADAQGYRPNPNVASLMAQIRRNRRPQAGGCIALLADAADERGWLDREYTRRQQQGMADRAAGLGFRTEVFFLREKGMTPARLDRILHARDIRGVVLAGPKRAPVDLSAMRWQDYAGATISYTWDWPPVDRVSSHHRHNMDIVLQQLQARGHRRIGLSLQPDEVEAVEQNWLSGFLVMNQRLPARRRVPLFVGRHGPASLPAFSSWLKKHKPDAVISLAGWEETWLRQVKLLGPNSIGHACVNRPAQTHVAGIEEDHEMIGATTIELLIAQMQRNEYGLPRRPRLTLINGEWREGTTLRQPLAI</sequence>
<dbReference type="Gene3D" id="1.10.260.40">
    <property type="entry name" value="lambda repressor-like DNA-binding domains"/>
    <property type="match status" value="1"/>
</dbReference>
<dbReference type="SUPFAM" id="SSF53822">
    <property type="entry name" value="Periplasmic binding protein-like I"/>
    <property type="match status" value="1"/>
</dbReference>
<keyword evidence="1" id="KW-0678">Repressor</keyword>
<dbReference type="InterPro" id="IPR010982">
    <property type="entry name" value="Lambda_DNA-bd_dom_sf"/>
</dbReference>
<dbReference type="SUPFAM" id="SSF47413">
    <property type="entry name" value="lambda repressor-like DNA-binding domains"/>
    <property type="match status" value="1"/>
</dbReference>
<evidence type="ECO:0000256" key="4">
    <source>
        <dbReference type="ARBA" id="ARBA00023163"/>
    </source>
</evidence>
<evidence type="ECO:0000256" key="1">
    <source>
        <dbReference type="ARBA" id="ARBA00022491"/>
    </source>
</evidence>
<dbReference type="RefSeq" id="WP_334319267.1">
    <property type="nucleotide sequence ID" value="NZ_CP109796.1"/>
</dbReference>
<dbReference type="SMART" id="SM00354">
    <property type="entry name" value="HTH_LACI"/>
    <property type="match status" value="1"/>
</dbReference>
<keyword evidence="2" id="KW-0805">Transcription regulation</keyword>
<dbReference type="PANTHER" id="PTHR30146:SF148">
    <property type="entry name" value="HTH-TYPE TRANSCRIPTIONAL REPRESSOR PURR-RELATED"/>
    <property type="match status" value="1"/>
</dbReference>
<reference evidence="6 7" key="1">
    <citation type="submission" date="2016-01" db="EMBL/GenBank/DDBJ databases">
        <title>High potential of lignocellulose degradation of a new Verrucomicrobia species.</title>
        <authorList>
            <person name="Wang Y."/>
            <person name="Shi Y."/>
            <person name="Qiu Z."/>
            <person name="Liu S."/>
            <person name="Yang H."/>
        </authorList>
    </citation>
    <scope>NUCLEOTIDE SEQUENCE [LARGE SCALE GENOMIC DNA]</scope>
    <source>
        <strain evidence="6 7">TSB47</strain>
    </source>
</reference>
<proteinExistence type="predicted"/>
<dbReference type="EMBL" id="LRRQ01000075">
    <property type="protein sequence ID" value="OAM90084.1"/>
    <property type="molecule type" value="Genomic_DNA"/>
</dbReference>
<evidence type="ECO:0000313" key="7">
    <source>
        <dbReference type="Proteomes" id="UP000078486"/>
    </source>
</evidence>
<evidence type="ECO:0000256" key="2">
    <source>
        <dbReference type="ARBA" id="ARBA00023015"/>
    </source>
</evidence>
<dbReference type="AlphaFoldDB" id="A0A178IJN9"/>
<dbReference type="InterPro" id="IPR000843">
    <property type="entry name" value="HTH_LacI"/>
</dbReference>
<name>A0A178IJN9_9BACT</name>
<keyword evidence="3" id="KW-0238">DNA-binding</keyword>
<comment type="caution">
    <text evidence="6">The sequence shown here is derived from an EMBL/GenBank/DDBJ whole genome shotgun (WGS) entry which is preliminary data.</text>
</comment>
<evidence type="ECO:0000256" key="3">
    <source>
        <dbReference type="ARBA" id="ARBA00023125"/>
    </source>
</evidence>
<dbReference type="InterPro" id="IPR028082">
    <property type="entry name" value="Peripla_BP_I"/>
</dbReference>